<dbReference type="EMBL" id="GL574737">
    <property type="protein sequence ID" value="ELR03723.1"/>
    <property type="molecule type" value="Genomic_DNA"/>
</dbReference>
<dbReference type="VEuPathDB" id="FungiDB:GMDG_08938"/>
<dbReference type="Proteomes" id="UP000011064">
    <property type="component" value="Unassembled WGS sequence"/>
</dbReference>
<name>L8FTB4_PSED2</name>
<accession>L8FTB4</accession>
<reference evidence="3" key="1">
    <citation type="submission" date="2010-09" db="EMBL/GenBank/DDBJ databases">
        <title>The genome sequence of Geomyces destructans 20631-21.</title>
        <authorList>
            <consortium name="The Broad Institute Genome Sequencing Platform"/>
            <person name="Cuomo C.A."/>
            <person name="Blehert D.S."/>
            <person name="Lorch J.M."/>
            <person name="Young S.K."/>
            <person name="Zeng Q."/>
            <person name="Gargeya S."/>
            <person name="Fitzgerald M."/>
            <person name="Haas B."/>
            <person name="Abouelleil A."/>
            <person name="Alvarado L."/>
            <person name="Arachchi H.M."/>
            <person name="Berlin A."/>
            <person name="Brown A."/>
            <person name="Chapman S.B."/>
            <person name="Chen Z."/>
            <person name="Dunbar C."/>
            <person name="Freedman E."/>
            <person name="Gearin G."/>
            <person name="Gellesch M."/>
            <person name="Goldberg J."/>
            <person name="Griggs A."/>
            <person name="Gujja S."/>
            <person name="Heiman D."/>
            <person name="Howarth C."/>
            <person name="Larson L."/>
            <person name="Lui A."/>
            <person name="MacDonald P.J.P."/>
            <person name="Montmayeur A."/>
            <person name="Murphy C."/>
            <person name="Neiman D."/>
            <person name="Pearson M."/>
            <person name="Priest M."/>
            <person name="Roberts A."/>
            <person name="Saif S."/>
            <person name="Shea T."/>
            <person name="Shenoy N."/>
            <person name="Sisk P."/>
            <person name="Stolte C."/>
            <person name="Sykes S."/>
            <person name="Wortman J."/>
            <person name="Nusbaum C."/>
            <person name="Birren B."/>
        </authorList>
    </citation>
    <scope>NUCLEOTIDE SEQUENCE [LARGE SCALE GENOMIC DNA]</scope>
    <source>
        <strain evidence="3">ATCC MYA-4855 / 20631-21</strain>
    </source>
</reference>
<sequence length="118" mass="13960">MSYIHSRLGGTAEEILELLEKVFSDPDRRHTAQTEYRKLYQRNNTFAVFWAEFQRLTTDLDYSEETLLDDLRFKVNQQMQKALVAEVGATTLLEFAKKCMLIDQNIQQIKEQEDKRKP</sequence>
<evidence type="ECO:0000259" key="1">
    <source>
        <dbReference type="Pfam" id="PF03732"/>
    </source>
</evidence>
<dbReference type="AlphaFoldDB" id="L8FTB4"/>
<dbReference type="HOGENOM" id="CLU_2078671_0_0_1"/>
<evidence type="ECO:0000313" key="3">
    <source>
        <dbReference type="Proteomes" id="UP000011064"/>
    </source>
</evidence>
<protein>
    <recommendedName>
        <fullName evidence="1">Retrotransposon gag domain-containing protein</fullName>
    </recommendedName>
</protein>
<proteinExistence type="predicted"/>
<dbReference type="Pfam" id="PF03732">
    <property type="entry name" value="Retrotrans_gag"/>
    <property type="match status" value="1"/>
</dbReference>
<evidence type="ECO:0000313" key="2">
    <source>
        <dbReference type="EMBL" id="ELR03723.1"/>
    </source>
</evidence>
<gene>
    <name evidence="2" type="ORF">GMDG_08938</name>
</gene>
<feature type="domain" description="Retrotransposon gag" evidence="1">
    <location>
        <begin position="17"/>
        <end position="68"/>
    </location>
</feature>
<keyword evidence="3" id="KW-1185">Reference proteome</keyword>
<feature type="non-terminal residue" evidence="2">
    <location>
        <position position="118"/>
    </location>
</feature>
<dbReference type="InterPro" id="IPR005162">
    <property type="entry name" value="Retrotrans_gag_dom"/>
</dbReference>
<dbReference type="InParanoid" id="L8FTB4"/>
<organism evidence="2 3">
    <name type="scientific">Pseudogymnoascus destructans (strain ATCC MYA-4855 / 20631-21)</name>
    <name type="common">Bat white-nose syndrome fungus</name>
    <name type="synonym">Geomyces destructans</name>
    <dbReference type="NCBI Taxonomy" id="658429"/>
    <lineage>
        <taxon>Eukaryota</taxon>
        <taxon>Fungi</taxon>
        <taxon>Dikarya</taxon>
        <taxon>Ascomycota</taxon>
        <taxon>Pezizomycotina</taxon>
        <taxon>Leotiomycetes</taxon>
        <taxon>Thelebolales</taxon>
        <taxon>Thelebolaceae</taxon>
        <taxon>Pseudogymnoascus</taxon>
    </lineage>
</organism>